<feature type="transmembrane region" description="Helical" evidence="1">
    <location>
        <begin position="129"/>
        <end position="149"/>
    </location>
</feature>
<dbReference type="Proteomes" id="UP000215509">
    <property type="component" value="Unassembled WGS sequence"/>
</dbReference>
<keyword evidence="1" id="KW-1133">Transmembrane helix</keyword>
<dbReference type="OrthoDB" id="2940274at2"/>
<evidence type="ECO:0000313" key="3">
    <source>
        <dbReference type="Proteomes" id="UP000215509"/>
    </source>
</evidence>
<feature type="transmembrane region" description="Helical" evidence="1">
    <location>
        <begin position="48"/>
        <end position="70"/>
    </location>
</feature>
<keyword evidence="1" id="KW-0472">Membrane</keyword>
<accession>A0A229UI23</accession>
<gene>
    <name evidence="2" type="ORF">CF651_27800</name>
</gene>
<name>A0A229UI23_9BACL</name>
<feature type="transmembrane region" description="Helical" evidence="1">
    <location>
        <begin position="76"/>
        <end position="97"/>
    </location>
</feature>
<dbReference type="InterPro" id="IPR018729">
    <property type="entry name" value="DUF2269_transmembrane"/>
</dbReference>
<dbReference type="Pfam" id="PF10027">
    <property type="entry name" value="DUF2269"/>
    <property type="match status" value="1"/>
</dbReference>
<organism evidence="2 3">
    <name type="scientific">Paenibacillus rigui</name>
    <dbReference type="NCBI Taxonomy" id="554312"/>
    <lineage>
        <taxon>Bacteria</taxon>
        <taxon>Bacillati</taxon>
        <taxon>Bacillota</taxon>
        <taxon>Bacilli</taxon>
        <taxon>Bacillales</taxon>
        <taxon>Paenibacillaceae</taxon>
        <taxon>Paenibacillus</taxon>
    </lineage>
</organism>
<protein>
    <recommendedName>
        <fullName evidence="4">DUF2269 domain-containing protein</fullName>
    </recommendedName>
</protein>
<sequence>MGLFGFLLVLHILASIAIIGPAFVMPIIRRFARTAGQLHFAFDITTRFAIVPKIGGVVLILTGVWLMILTKMGLSQMWLNVSILLSLLMVVMIDGWIEPRMKRIIKIISESQNQGNEIPAEFGQLIKKIVPIETIAQLLMIAILVLMVVKPF</sequence>
<reference evidence="2 3" key="1">
    <citation type="submission" date="2017-07" db="EMBL/GenBank/DDBJ databases">
        <title>Genome sequencing and assembly of Paenibacillus rigui.</title>
        <authorList>
            <person name="Mayilraj S."/>
        </authorList>
    </citation>
    <scope>NUCLEOTIDE SEQUENCE [LARGE SCALE GENOMIC DNA]</scope>
    <source>
        <strain evidence="2 3">JCM 16352</strain>
    </source>
</reference>
<evidence type="ECO:0000313" key="2">
    <source>
        <dbReference type="EMBL" id="OXM83023.1"/>
    </source>
</evidence>
<dbReference type="AlphaFoldDB" id="A0A229UI23"/>
<evidence type="ECO:0000256" key="1">
    <source>
        <dbReference type="SAM" id="Phobius"/>
    </source>
</evidence>
<evidence type="ECO:0008006" key="4">
    <source>
        <dbReference type="Google" id="ProtNLM"/>
    </source>
</evidence>
<proteinExistence type="predicted"/>
<dbReference type="RefSeq" id="WP_094018120.1">
    <property type="nucleotide sequence ID" value="NZ_NMQW01000052.1"/>
</dbReference>
<comment type="caution">
    <text evidence="2">The sequence shown here is derived from an EMBL/GenBank/DDBJ whole genome shotgun (WGS) entry which is preliminary data.</text>
</comment>
<feature type="transmembrane region" description="Helical" evidence="1">
    <location>
        <begin position="6"/>
        <end position="28"/>
    </location>
</feature>
<dbReference type="EMBL" id="NMQW01000052">
    <property type="protein sequence ID" value="OXM83023.1"/>
    <property type="molecule type" value="Genomic_DNA"/>
</dbReference>
<keyword evidence="3" id="KW-1185">Reference proteome</keyword>
<keyword evidence="1" id="KW-0812">Transmembrane</keyword>